<name>A0A9W2YT13_BIOGL</name>
<keyword evidence="2" id="KW-1133">Transmembrane helix</keyword>
<accession>A0A9W2YT13</accession>
<organism evidence="4 5">
    <name type="scientific">Biomphalaria glabrata</name>
    <name type="common">Bloodfluke planorb</name>
    <name type="synonym">Freshwater snail</name>
    <dbReference type="NCBI Taxonomy" id="6526"/>
    <lineage>
        <taxon>Eukaryota</taxon>
        <taxon>Metazoa</taxon>
        <taxon>Spiralia</taxon>
        <taxon>Lophotrochozoa</taxon>
        <taxon>Mollusca</taxon>
        <taxon>Gastropoda</taxon>
        <taxon>Heterobranchia</taxon>
        <taxon>Euthyneura</taxon>
        <taxon>Panpulmonata</taxon>
        <taxon>Hygrophila</taxon>
        <taxon>Lymnaeoidea</taxon>
        <taxon>Planorbidae</taxon>
        <taxon>Biomphalaria</taxon>
    </lineage>
</organism>
<gene>
    <name evidence="5 6" type="primary">LOC106053398</name>
</gene>
<evidence type="ECO:0000313" key="6">
    <source>
        <dbReference type="RefSeq" id="XP_055865884.1"/>
    </source>
</evidence>
<dbReference type="GeneID" id="106053398"/>
<dbReference type="RefSeq" id="XP_055865884.1">
    <property type="nucleotide sequence ID" value="XM_056009909.1"/>
</dbReference>
<dbReference type="AlphaFoldDB" id="A0A9W2YT13"/>
<dbReference type="Proteomes" id="UP001165740">
    <property type="component" value="Chromosome 14"/>
</dbReference>
<feature type="transmembrane region" description="Helical" evidence="2">
    <location>
        <begin position="280"/>
        <end position="305"/>
    </location>
</feature>
<evidence type="ECO:0000256" key="3">
    <source>
        <dbReference type="SAM" id="SignalP"/>
    </source>
</evidence>
<evidence type="ECO:0000313" key="5">
    <source>
        <dbReference type="RefSeq" id="XP_055865883.1"/>
    </source>
</evidence>
<keyword evidence="3" id="KW-0732">Signal</keyword>
<keyword evidence="4" id="KW-1185">Reference proteome</keyword>
<evidence type="ECO:0000256" key="1">
    <source>
        <dbReference type="SAM" id="MobiDB-lite"/>
    </source>
</evidence>
<evidence type="ECO:0000256" key="2">
    <source>
        <dbReference type="SAM" id="Phobius"/>
    </source>
</evidence>
<reference evidence="5 6" key="1">
    <citation type="submission" date="2025-04" db="UniProtKB">
        <authorList>
            <consortium name="RefSeq"/>
        </authorList>
    </citation>
    <scope>IDENTIFICATION</scope>
</reference>
<sequence>MILNSLLFLFFFMNMDTVFSDSFFLECPPVQENAELIIKTSVSGNKVNKDSKMIFKFFTNDSKIYSCTVEHQQINCIYENRKIPNTIISNTRNISEDYYNISIILSSKIGWRNILHKSSSIQKWSVQLEPDSYKECDIKFYAIFDQPKCFTNISMEDFNITCVLKKVFPKAFCKFDVTLNYTEEIKGIVTYRHTEIENGDYYLSSCYFRSENPENGSYYVNVTMYPNITGTEGDIKYGKTSAFQTQDSYEKTTEITTEIVFATTSLNTTRKHEWFSDTDFTFLVILSCVVLLLITISIIVLFLIIKRKRVHSHLRANKVTTEIDNTEIYSLMLPRPKLNSLGITYDSSGEVKTDIIKSSQPKRLNVGYVNCTNVTDSSDTHRRENNNPPQSGCRSPAKFKI</sequence>
<protein>
    <submittedName>
        <fullName evidence="5 6">Uncharacterized protein LOC106053398 isoform X1</fullName>
    </submittedName>
</protein>
<keyword evidence="2" id="KW-0472">Membrane</keyword>
<feature type="chain" id="PRO_5044702437" evidence="3">
    <location>
        <begin position="21"/>
        <end position="401"/>
    </location>
</feature>
<feature type="signal peptide" evidence="3">
    <location>
        <begin position="1"/>
        <end position="20"/>
    </location>
</feature>
<feature type="region of interest" description="Disordered" evidence="1">
    <location>
        <begin position="375"/>
        <end position="401"/>
    </location>
</feature>
<proteinExistence type="predicted"/>
<keyword evidence="2" id="KW-0812">Transmembrane</keyword>
<dbReference type="RefSeq" id="XP_055865883.1">
    <property type="nucleotide sequence ID" value="XM_056009908.1"/>
</dbReference>
<evidence type="ECO:0000313" key="4">
    <source>
        <dbReference type="Proteomes" id="UP001165740"/>
    </source>
</evidence>